<evidence type="ECO:0000256" key="2">
    <source>
        <dbReference type="ARBA" id="ARBA00022884"/>
    </source>
</evidence>
<dbReference type="Proteomes" id="UP000605805">
    <property type="component" value="Unassembled WGS sequence"/>
</dbReference>
<reference evidence="7" key="1">
    <citation type="journal article" date="2020" name="ISME J.">
        <title>Gammaproteobacteria mediating utilization of methyl-, sulfur- and petroleum organic compounds in deep ocean hydrothermal plumes.</title>
        <authorList>
            <person name="Zhou Z."/>
            <person name="Liu Y."/>
            <person name="Pan J."/>
            <person name="Cron B.R."/>
            <person name="Toner B.M."/>
            <person name="Anantharaman K."/>
            <person name="Breier J.A."/>
            <person name="Dick G.J."/>
            <person name="Li M."/>
        </authorList>
    </citation>
    <scope>NUCLEOTIDE SEQUENCE</scope>
    <source>
        <strain evidence="7">SZUA-1435</strain>
    </source>
</reference>
<organism evidence="7 8">
    <name type="scientific">Ignisphaera aggregans</name>
    <dbReference type="NCBI Taxonomy" id="334771"/>
    <lineage>
        <taxon>Archaea</taxon>
        <taxon>Thermoproteota</taxon>
        <taxon>Thermoprotei</taxon>
        <taxon>Desulfurococcales</taxon>
        <taxon>Desulfurococcaceae</taxon>
        <taxon>Ignisphaera</taxon>
    </lineage>
</organism>
<accession>A0A832YX21</accession>
<dbReference type="InterPro" id="IPR009060">
    <property type="entry name" value="UBA-like_sf"/>
</dbReference>
<comment type="similarity">
    <text evidence="4">Belongs to the NAC-alpha family.</text>
</comment>
<name>A0A832YX21_9CREN</name>
<dbReference type="PROSITE" id="PS51151">
    <property type="entry name" value="NAC_AB"/>
    <property type="match status" value="1"/>
</dbReference>
<dbReference type="EMBL" id="DQTV01000019">
    <property type="protein sequence ID" value="HIP56623.1"/>
    <property type="molecule type" value="Genomic_DNA"/>
</dbReference>
<dbReference type="NCBIfam" id="TIGR00264">
    <property type="entry name" value="archaeal-type nascent polypeptide-associated complex protein"/>
    <property type="match status" value="1"/>
</dbReference>
<evidence type="ECO:0000313" key="8">
    <source>
        <dbReference type="Proteomes" id="UP000605805"/>
    </source>
</evidence>
<dbReference type="GO" id="GO:0015031">
    <property type="term" value="P:protein transport"/>
    <property type="evidence" value="ECO:0007669"/>
    <property type="project" value="UniProtKB-UniRule"/>
</dbReference>
<comment type="caution">
    <text evidence="7">The sequence shown here is derived from an EMBL/GenBank/DDBJ whole genome shotgun (WGS) entry which is preliminary data.</text>
</comment>
<dbReference type="GO" id="GO:0003723">
    <property type="term" value="F:RNA binding"/>
    <property type="evidence" value="ECO:0007669"/>
    <property type="project" value="UniProtKB-UniRule"/>
</dbReference>
<dbReference type="InterPro" id="IPR002715">
    <property type="entry name" value="Nas_poly-pep-assoc_cplx_dom"/>
</dbReference>
<keyword evidence="3 4" id="KW-0653">Protein transport</keyword>
<proteinExistence type="inferred from homology"/>
<dbReference type="CDD" id="cd14359">
    <property type="entry name" value="UBA_AeNAC"/>
    <property type="match status" value="1"/>
</dbReference>
<evidence type="ECO:0000256" key="4">
    <source>
        <dbReference type="HAMAP-Rule" id="MF_00814"/>
    </source>
</evidence>
<dbReference type="Pfam" id="PF01849">
    <property type="entry name" value="NAC"/>
    <property type="match status" value="1"/>
</dbReference>
<sequence length="130" mass="14570">MLPINPRDLQRQLKQLKRLGLKMDTIAGASRVIIELEDKDIVLDSPQIMVLEMAGQKVFYIVPSGIREEPRQRIAEVSLEKPIVTVEVSEEDARFIAEYTGVSIEEAKQALKESGGDIAKAIEIIQQRKG</sequence>
<evidence type="ECO:0000313" key="7">
    <source>
        <dbReference type="EMBL" id="HIP56623.1"/>
    </source>
</evidence>
<evidence type="ECO:0000259" key="6">
    <source>
        <dbReference type="PROSITE" id="PS51151"/>
    </source>
</evidence>
<keyword evidence="2 4" id="KW-0694">RNA-binding</keyword>
<dbReference type="HAMAP" id="MF_00814">
    <property type="entry name" value="NAC_arch"/>
    <property type="match status" value="1"/>
</dbReference>
<comment type="function">
    <text evidence="4">Contacts the emerging nascent chain on the ribosome.</text>
</comment>
<dbReference type="SUPFAM" id="SSF46934">
    <property type="entry name" value="UBA-like"/>
    <property type="match status" value="1"/>
</dbReference>
<dbReference type="InterPro" id="IPR005231">
    <property type="entry name" value="NAC_arc"/>
</dbReference>
<comment type="subunit">
    <text evidence="4">Homodimer. Interacts with the ribosome. Binds ribosomal RNA.</text>
</comment>
<gene>
    <name evidence="4" type="primary">nac</name>
    <name evidence="7" type="ORF">EYH02_00920</name>
</gene>
<feature type="domain" description="NAC-A/B" evidence="6">
    <location>
        <begin position="3"/>
        <end position="75"/>
    </location>
</feature>
<dbReference type="AlphaFoldDB" id="A0A832YX21"/>
<dbReference type="InterPro" id="IPR038187">
    <property type="entry name" value="NAC_A/B_dom_sf"/>
</dbReference>
<dbReference type="Gene3D" id="1.10.8.10">
    <property type="entry name" value="DNA helicase RuvA subunit, C-terminal domain"/>
    <property type="match status" value="1"/>
</dbReference>
<evidence type="ECO:0000256" key="1">
    <source>
        <dbReference type="ARBA" id="ARBA00022448"/>
    </source>
</evidence>
<evidence type="ECO:0000256" key="3">
    <source>
        <dbReference type="ARBA" id="ARBA00022927"/>
    </source>
</evidence>
<evidence type="ECO:0000256" key="5">
    <source>
        <dbReference type="NCBIfam" id="TIGR00264"/>
    </source>
</evidence>
<protein>
    <recommendedName>
        <fullName evidence="4 5">Nascent polypeptide-associated complex protein</fullName>
    </recommendedName>
</protein>
<dbReference type="Gene3D" id="2.20.70.30">
    <property type="entry name" value="Nascent polypeptide-associated complex domain"/>
    <property type="match status" value="1"/>
</dbReference>
<dbReference type="SMART" id="SM01407">
    <property type="entry name" value="NAC"/>
    <property type="match status" value="1"/>
</dbReference>
<keyword evidence="1 4" id="KW-0813">Transport</keyword>